<gene>
    <name evidence="3" type="primary">Acey_s0106.g3727</name>
    <name evidence="3" type="ORF">Y032_0106g3727</name>
</gene>
<evidence type="ECO:0000313" key="4">
    <source>
        <dbReference type="Proteomes" id="UP000024635"/>
    </source>
</evidence>
<feature type="region of interest" description="Disordered" evidence="1">
    <location>
        <begin position="1"/>
        <end position="28"/>
    </location>
</feature>
<dbReference type="EMBL" id="JARK01001442">
    <property type="protein sequence ID" value="EYC01498.1"/>
    <property type="molecule type" value="Genomic_DNA"/>
</dbReference>
<dbReference type="AlphaFoldDB" id="A0A016TFW1"/>
<accession>A0A016TFW1</accession>
<protein>
    <submittedName>
        <fullName evidence="3">Uncharacterized protein</fullName>
    </submittedName>
</protein>
<evidence type="ECO:0000256" key="1">
    <source>
        <dbReference type="SAM" id="MobiDB-lite"/>
    </source>
</evidence>
<keyword evidence="2" id="KW-1133">Transmembrane helix</keyword>
<evidence type="ECO:0000313" key="3">
    <source>
        <dbReference type="EMBL" id="EYC01498.1"/>
    </source>
</evidence>
<reference evidence="4" key="1">
    <citation type="journal article" date="2015" name="Nat. Genet.">
        <title>The genome and transcriptome of the zoonotic hookworm Ancylostoma ceylanicum identify infection-specific gene families.</title>
        <authorList>
            <person name="Schwarz E.M."/>
            <person name="Hu Y."/>
            <person name="Antoshechkin I."/>
            <person name="Miller M.M."/>
            <person name="Sternberg P.W."/>
            <person name="Aroian R.V."/>
        </authorList>
    </citation>
    <scope>NUCLEOTIDE SEQUENCE</scope>
    <source>
        <strain evidence="4">HY135</strain>
    </source>
</reference>
<keyword evidence="4" id="KW-1185">Reference proteome</keyword>
<keyword evidence="2" id="KW-0472">Membrane</keyword>
<comment type="caution">
    <text evidence="3">The sequence shown here is derived from an EMBL/GenBank/DDBJ whole genome shotgun (WGS) entry which is preliminary data.</text>
</comment>
<sequence>MMMDSSIASQCSRRSVEPLSRSCQPPRVSTRPVYNLTLSILWFSIFYCIDVLWKIEDIRLMKLVRRWALDYDRKVGAGLGLGRVVIC</sequence>
<feature type="compositionally biased region" description="Polar residues" evidence="1">
    <location>
        <begin position="1"/>
        <end position="13"/>
    </location>
</feature>
<name>A0A016TFW1_9BILA</name>
<organism evidence="3 4">
    <name type="scientific">Ancylostoma ceylanicum</name>
    <dbReference type="NCBI Taxonomy" id="53326"/>
    <lineage>
        <taxon>Eukaryota</taxon>
        <taxon>Metazoa</taxon>
        <taxon>Ecdysozoa</taxon>
        <taxon>Nematoda</taxon>
        <taxon>Chromadorea</taxon>
        <taxon>Rhabditida</taxon>
        <taxon>Rhabditina</taxon>
        <taxon>Rhabditomorpha</taxon>
        <taxon>Strongyloidea</taxon>
        <taxon>Ancylostomatidae</taxon>
        <taxon>Ancylostomatinae</taxon>
        <taxon>Ancylostoma</taxon>
    </lineage>
</organism>
<keyword evidence="2" id="KW-0812">Transmembrane</keyword>
<feature type="transmembrane region" description="Helical" evidence="2">
    <location>
        <begin position="33"/>
        <end position="53"/>
    </location>
</feature>
<evidence type="ECO:0000256" key="2">
    <source>
        <dbReference type="SAM" id="Phobius"/>
    </source>
</evidence>
<dbReference type="Proteomes" id="UP000024635">
    <property type="component" value="Unassembled WGS sequence"/>
</dbReference>
<proteinExistence type="predicted"/>